<dbReference type="PANTHER" id="PTHR36156:SF2">
    <property type="entry name" value="CUPIN TYPE-2 DOMAIN-CONTAINING PROTEIN"/>
    <property type="match status" value="1"/>
</dbReference>
<keyword evidence="3" id="KW-1185">Reference proteome</keyword>
<protein>
    <recommendedName>
        <fullName evidence="1">Cupin type-2 domain-containing protein</fullName>
    </recommendedName>
</protein>
<dbReference type="KEGG" id="psco:LY89DRAFT_598919"/>
<dbReference type="InterPro" id="IPR011051">
    <property type="entry name" value="RmlC_Cupin_sf"/>
</dbReference>
<dbReference type="EMBL" id="KQ947433">
    <property type="protein sequence ID" value="KUJ09189.1"/>
    <property type="molecule type" value="Genomic_DNA"/>
</dbReference>
<gene>
    <name evidence="2" type="ORF">LY89DRAFT_598919</name>
</gene>
<organism evidence="2 3">
    <name type="scientific">Mollisia scopiformis</name>
    <name type="common">Conifer needle endophyte fungus</name>
    <name type="synonym">Phialocephala scopiformis</name>
    <dbReference type="NCBI Taxonomy" id="149040"/>
    <lineage>
        <taxon>Eukaryota</taxon>
        <taxon>Fungi</taxon>
        <taxon>Dikarya</taxon>
        <taxon>Ascomycota</taxon>
        <taxon>Pezizomycotina</taxon>
        <taxon>Leotiomycetes</taxon>
        <taxon>Helotiales</taxon>
        <taxon>Mollisiaceae</taxon>
        <taxon>Mollisia</taxon>
    </lineage>
</organism>
<dbReference type="Gene3D" id="2.60.120.10">
    <property type="entry name" value="Jelly Rolls"/>
    <property type="match status" value="1"/>
</dbReference>
<name>A0A132BB16_MOLSC</name>
<evidence type="ECO:0000259" key="1">
    <source>
        <dbReference type="Pfam" id="PF07883"/>
    </source>
</evidence>
<dbReference type="RefSeq" id="XP_018063544.1">
    <property type="nucleotide sequence ID" value="XM_018210065.1"/>
</dbReference>
<evidence type="ECO:0000313" key="3">
    <source>
        <dbReference type="Proteomes" id="UP000070700"/>
    </source>
</evidence>
<dbReference type="GeneID" id="28819791"/>
<dbReference type="InterPro" id="IPR013096">
    <property type="entry name" value="Cupin_2"/>
</dbReference>
<accession>A0A132BB16</accession>
<dbReference type="InParanoid" id="A0A132BB16"/>
<feature type="domain" description="Cupin type-2" evidence="1">
    <location>
        <begin position="79"/>
        <end position="142"/>
    </location>
</feature>
<dbReference type="Pfam" id="PF07883">
    <property type="entry name" value="Cupin_2"/>
    <property type="match status" value="1"/>
</dbReference>
<dbReference type="InterPro" id="IPR047142">
    <property type="entry name" value="OryJ/VirC-like"/>
</dbReference>
<dbReference type="Proteomes" id="UP000070700">
    <property type="component" value="Unassembled WGS sequence"/>
</dbReference>
<dbReference type="PANTHER" id="PTHR36156">
    <property type="entry name" value="SLR2101 PROTEIN"/>
    <property type="match status" value="1"/>
</dbReference>
<proteinExistence type="predicted"/>
<sequence>MRKPQRFITGHNSEGKAIVQQVDEGEWKKIDNDIVRYNVMWTTSTLPIDIKNDDDLAKEKTVLSLSLPNGTVLRMVDRSPGSVSAMHRTQSLDYGVVIEGEMDMILDSGEVVTLKRGDVCVQRQTLHQWRNSGKTWNRMLFILMDALPLEVGGKVFKGETGYEHVKEIGSRL</sequence>
<evidence type="ECO:0000313" key="2">
    <source>
        <dbReference type="EMBL" id="KUJ09189.1"/>
    </source>
</evidence>
<dbReference type="SUPFAM" id="SSF51182">
    <property type="entry name" value="RmlC-like cupins"/>
    <property type="match status" value="1"/>
</dbReference>
<reference evidence="2 3" key="1">
    <citation type="submission" date="2015-10" db="EMBL/GenBank/DDBJ databases">
        <title>Full genome of DAOMC 229536 Phialocephala scopiformis, a fungal endophyte of spruce producing the potent anti-insectan compound rugulosin.</title>
        <authorList>
            <consortium name="DOE Joint Genome Institute"/>
            <person name="Walker A.K."/>
            <person name="Frasz S.L."/>
            <person name="Seifert K.A."/>
            <person name="Miller J.D."/>
            <person name="Mondo S.J."/>
            <person name="Labutti K."/>
            <person name="Lipzen A."/>
            <person name="Dockter R."/>
            <person name="Kennedy M."/>
            <person name="Grigoriev I.V."/>
            <person name="Spatafora J.W."/>
        </authorList>
    </citation>
    <scope>NUCLEOTIDE SEQUENCE [LARGE SCALE GENOMIC DNA]</scope>
    <source>
        <strain evidence="2 3">CBS 120377</strain>
    </source>
</reference>
<dbReference type="AlphaFoldDB" id="A0A132BB16"/>
<dbReference type="CDD" id="cd02231">
    <property type="entry name" value="cupin_BLL6423-like"/>
    <property type="match status" value="1"/>
</dbReference>
<dbReference type="InterPro" id="IPR014710">
    <property type="entry name" value="RmlC-like_jellyroll"/>
</dbReference>
<dbReference type="OrthoDB" id="5840532at2759"/>